<sequence length="127" mass="14126">MFSYDATTEAVTVSVRPAYLDDQSDVLAGRFVFAYVVRIENGGADEVQLLRRRWVITDGRGHVQEVEGAGVVGQQPTIAPGGDHEYQSFCVLPTFEGTMHGSYLMQRENGARFHAQIPRFHLRALAN</sequence>
<dbReference type="InterPro" id="IPR007474">
    <property type="entry name" value="ApaG_domain"/>
</dbReference>
<gene>
    <name evidence="2" type="primary">apaG</name>
    <name evidence="2" type="ORF">RM540_04395</name>
</gene>
<reference evidence="2 3" key="1">
    <citation type="submission" date="2023-09" db="EMBL/GenBank/DDBJ databases">
        <authorList>
            <person name="Rey-Velasco X."/>
        </authorList>
    </citation>
    <scope>NUCLEOTIDE SEQUENCE [LARGE SCALE GENOMIC DNA]</scope>
    <source>
        <strain evidence="2 3">F394</strain>
    </source>
</reference>
<organism evidence="2 3">
    <name type="scientific">Rubrivirga litoralis</name>
    <dbReference type="NCBI Taxonomy" id="3075598"/>
    <lineage>
        <taxon>Bacteria</taxon>
        <taxon>Pseudomonadati</taxon>
        <taxon>Rhodothermota</taxon>
        <taxon>Rhodothermia</taxon>
        <taxon>Rhodothermales</taxon>
        <taxon>Rubricoccaceae</taxon>
        <taxon>Rubrivirga</taxon>
    </lineage>
</organism>
<dbReference type="EMBL" id="JAVRHT010000007">
    <property type="protein sequence ID" value="MDT0630981.1"/>
    <property type="molecule type" value="Genomic_DNA"/>
</dbReference>
<name>A0ABU3BP47_9BACT</name>
<comment type="caution">
    <text evidence="2">The sequence shown here is derived from an EMBL/GenBank/DDBJ whole genome shotgun (WGS) entry which is preliminary data.</text>
</comment>
<dbReference type="PANTHER" id="PTHR47191:SF2">
    <property type="entry name" value="OS05G0170800 PROTEIN"/>
    <property type="match status" value="1"/>
</dbReference>
<evidence type="ECO:0000313" key="2">
    <source>
        <dbReference type="EMBL" id="MDT0630981.1"/>
    </source>
</evidence>
<dbReference type="InterPro" id="IPR036767">
    <property type="entry name" value="ApaG_sf"/>
</dbReference>
<feature type="domain" description="ApaG" evidence="1">
    <location>
        <begin position="5"/>
        <end position="127"/>
    </location>
</feature>
<accession>A0ABU3BP47</accession>
<dbReference type="Pfam" id="PF04379">
    <property type="entry name" value="DUF525"/>
    <property type="match status" value="1"/>
</dbReference>
<dbReference type="SUPFAM" id="SSF110069">
    <property type="entry name" value="ApaG-like"/>
    <property type="match status" value="1"/>
</dbReference>
<dbReference type="Proteomes" id="UP001267426">
    <property type="component" value="Unassembled WGS sequence"/>
</dbReference>
<dbReference type="NCBIfam" id="NF003967">
    <property type="entry name" value="PRK05461.1"/>
    <property type="match status" value="1"/>
</dbReference>
<keyword evidence="3" id="KW-1185">Reference proteome</keyword>
<dbReference type="RefSeq" id="WP_311662319.1">
    <property type="nucleotide sequence ID" value="NZ_JAVRHT010000007.1"/>
</dbReference>
<dbReference type="Gene3D" id="2.60.40.1470">
    <property type="entry name" value="ApaG domain"/>
    <property type="match status" value="1"/>
</dbReference>
<dbReference type="PANTHER" id="PTHR47191">
    <property type="entry name" value="OS05G0170800 PROTEIN"/>
    <property type="match status" value="1"/>
</dbReference>
<dbReference type="InterPro" id="IPR050718">
    <property type="entry name" value="ApaG-like"/>
</dbReference>
<dbReference type="PROSITE" id="PS51087">
    <property type="entry name" value="APAG"/>
    <property type="match status" value="1"/>
</dbReference>
<protein>
    <submittedName>
        <fullName evidence="2">Co2+/Mg2+ efflux protein ApaG</fullName>
    </submittedName>
</protein>
<evidence type="ECO:0000313" key="3">
    <source>
        <dbReference type="Proteomes" id="UP001267426"/>
    </source>
</evidence>
<evidence type="ECO:0000259" key="1">
    <source>
        <dbReference type="PROSITE" id="PS51087"/>
    </source>
</evidence>
<proteinExistence type="predicted"/>